<accession>A0A9W4IEI1</accession>
<dbReference type="OrthoDB" id="9880441at2759"/>
<dbReference type="InterPro" id="IPR027417">
    <property type="entry name" value="P-loop_NTPase"/>
</dbReference>
<protein>
    <recommendedName>
        <fullName evidence="2">AAA+ ATPase domain-containing protein</fullName>
    </recommendedName>
</protein>
<feature type="region of interest" description="Disordered" evidence="1">
    <location>
        <begin position="996"/>
        <end position="1022"/>
    </location>
</feature>
<dbReference type="InterPro" id="IPR003959">
    <property type="entry name" value="ATPase_AAA_core"/>
</dbReference>
<feature type="compositionally biased region" description="Acidic residues" evidence="1">
    <location>
        <begin position="153"/>
        <end position="165"/>
    </location>
</feature>
<organism evidence="3 4">
    <name type="scientific">Penicillium salamii</name>
    <dbReference type="NCBI Taxonomy" id="1612424"/>
    <lineage>
        <taxon>Eukaryota</taxon>
        <taxon>Fungi</taxon>
        <taxon>Dikarya</taxon>
        <taxon>Ascomycota</taxon>
        <taxon>Pezizomycotina</taxon>
        <taxon>Eurotiomycetes</taxon>
        <taxon>Eurotiomycetidae</taxon>
        <taxon>Eurotiales</taxon>
        <taxon>Aspergillaceae</taxon>
        <taxon>Penicillium</taxon>
    </lineage>
</organism>
<feature type="compositionally biased region" description="Basic and acidic residues" evidence="1">
    <location>
        <begin position="970"/>
        <end position="979"/>
    </location>
</feature>
<dbReference type="InterPro" id="IPR003593">
    <property type="entry name" value="AAA+_ATPase"/>
</dbReference>
<dbReference type="GO" id="GO:0016887">
    <property type="term" value="F:ATP hydrolysis activity"/>
    <property type="evidence" value="ECO:0007669"/>
    <property type="project" value="InterPro"/>
</dbReference>
<feature type="region of interest" description="Disordered" evidence="1">
    <location>
        <begin position="69"/>
        <end position="227"/>
    </location>
</feature>
<dbReference type="PANTHER" id="PTHR23389:SF3">
    <property type="entry name" value="CHROMOSOME TRANSMISSION FIDELITY PROTEIN 18 HOMOLOG"/>
    <property type="match status" value="1"/>
</dbReference>
<dbReference type="Gene3D" id="3.40.50.300">
    <property type="entry name" value="P-loop containing nucleotide triphosphate hydrolases"/>
    <property type="match status" value="1"/>
</dbReference>
<evidence type="ECO:0000256" key="1">
    <source>
        <dbReference type="SAM" id="MobiDB-lite"/>
    </source>
</evidence>
<feature type="compositionally biased region" description="Polar residues" evidence="1">
    <location>
        <begin position="111"/>
        <end position="120"/>
    </location>
</feature>
<comment type="caution">
    <text evidence="3">The sequence shown here is derived from an EMBL/GenBank/DDBJ whole genome shotgun (WGS) entry which is preliminary data.</text>
</comment>
<dbReference type="Proteomes" id="UP001152592">
    <property type="component" value="Unassembled WGS sequence"/>
</dbReference>
<dbReference type="GO" id="GO:0003677">
    <property type="term" value="F:DNA binding"/>
    <property type="evidence" value="ECO:0007669"/>
    <property type="project" value="TreeGrafter"/>
</dbReference>
<evidence type="ECO:0000259" key="2">
    <source>
        <dbReference type="SMART" id="SM00382"/>
    </source>
</evidence>
<dbReference type="AlphaFoldDB" id="A0A9W4IEI1"/>
<feature type="compositionally biased region" description="Polar residues" evidence="1">
    <location>
        <begin position="194"/>
        <end position="215"/>
    </location>
</feature>
<feature type="region of interest" description="Disordered" evidence="1">
    <location>
        <begin position="950"/>
        <end position="984"/>
    </location>
</feature>
<feature type="region of interest" description="Disordered" evidence="1">
    <location>
        <begin position="780"/>
        <end position="802"/>
    </location>
</feature>
<dbReference type="Pfam" id="PF00004">
    <property type="entry name" value="AAA"/>
    <property type="match status" value="1"/>
</dbReference>
<name>A0A9W4IEI1_9EURO</name>
<dbReference type="CDD" id="cd00009">
    <property type="entry name" value="AAA"/>
    <property type="match status" value="1"/>
</dbReference>
<dbReference type="SUPFAM" id="SSF52540">
    <property type="entry name" value="P-loop containing nucleoside triphosphate hydrolases"/>
    <property type="match status" value="1"/>
</dbReference>
<sequence>MLPSSPSFLSSFDPALHLHSEGIESTNHPQSESFSDDLEAIDLHRLEQTRNRVVIQHRAWDISDVFRSEDDIRPDTPTRASVKTPRPRSHITVQNSLHLPSSPPTPKMPFLSSQNANASASGDAINDAHKRKATEGGSQSTEPKRQRMVGGFIDEDDDDNEEEDGLAALRDEEPNDQYDLPEHYSQKPPGELSNILTTPKPNIESNPTIDSTTVTPRPITGLTSRPAPRAPRLFQIKTCSGKTHTISTRKPQAPVSYEQMIASRSESEPGKAKKSYYGIEIHSLLDDAAKEAKSSKAVSAPKIQKTIETDTGNAKQKKKDSAMWTEKYRARKFTDLIGDERTHRSVLRWLKGWEPIVFPGLAKSRPKKSNQDDEEDAIHRKVLLLSGPPGLGKTTLAHVCARQAGYEVLEINASDDRSRDVVKGRIRDALGTENIKGMNVEIGEQKVRRAGKPVCVVVDEVDGVTGGSGSGGEGGFMKALIDLVLLDQRNSKLASEGNSGKKRKGDTFRFMRPLILVCNDLYHSSLRPLRASSIAEMISVRQAPLENVVQRVKFIFGREGIPCDSDGARRLCEAAWGMVSKKQRNAKTTGSAEGDIRSVLVAAEFVAHKLRNDSLPSSLKLTRNWLEQRVLNASAGGSAFFKELSRGGVREIVNRVFTEGAGFSDAPTNMSFQDKFDNSTSRVPVGVADLRKRHAINRLREMVDSSGDHDRCVSDCFASYPIQQYQDDNYFSKPNAAHDWLHFHDLMSSKVYSSQEWELIPYMSQAVVGFHHLFATASGRTTEDDKNDDDENAEEPHPFSGPKADFAAFETQKQNRAALTAFHASFSAPMARMFRSSESVIIDLVPHLVRMLSPDVKPVIIRGNGDSRSTASVRKESERALVQSAVRVMSGMGVTFEKVRVEHEGSHGGWAYRMEPPIDSLIVFSKTKGSNTESGSTAPVRYAVRQVLDQEHRKATTRSKTDSTGASRVATKERGKSDDGSAAQALREAAIKRDFFGRVIEQPAPQPRDPDDPDTWADESSKAGRKVWVTFHEGFSNAVRKPISMGELMAGL</sequence>
<dbReference type="EMBL" id="CAJVPD010000044">
    <property type="protein sequence ID" value="CAG8270692.1"/>
    <property type="molecule type" value="Genomic_DNA"/>
</dbReference>
<dbReference type="GO" id="GO:0005634">
    <property type="term" value="C:nucleus"/>
    <property type="evidence" value="ECO:0007669"/>
    <property type="project" value="TreeGrafter"/>
</dbReference>
<proteinExistence type="predicted"/>
<evidence type="ECO:0000313" key="3">
    <source>
        <dbReference type="EMBL" id="CAG8270692.1"/>
    </source>
</evidence>
<dbReference type="SMART" id="SM00382">
    <property type="entry name" value="AAA"/>
    <property type="match status" value="1"/>
</dbReference>
<feature type="domain" description="AAA+ ATPase" evidence="2">
    <location>
        <begin position="379"/>
        <end position="541"/>
    </location>
</feature>
<dbReference type="GO" id="GO:0005524">
    <property type="term" value="F:ATP binding"/>
    <property type="evidence" value="ECO:0007669"/>
    <property type="project" value="InterPro"/>
</dbReference>
<reference evidence="3" key="1">
    <citation type="submission" date="2021-07" db="EMBL/GenBank/DDBJ databases">
        <authorList>
            <person name="Branca A.L. A."/>
        </authorList>
    </citation>
    <scope>NUCLEOTIDE SEQUENCE</scope>
</reference>
<gene>
    <name evidence="3" type="ORF">PSALAMII_LOCUS1160</name>
</gene>
<dbReference type="PANTHER" id="PTHR23389">
    <property type="entry name" value="CHROMOSOME TRANSMISSION FIDELITY FACTOR 18"/>
    <property type="match status" value="1"/>
</dbReference>
<evidence type="ECO:0000313" key="4">
    <source>
        <dbReference type="Proteomes" id="UP001152592"/>
    </source>
</evidence>